<sequence>MKKDYSGIIVVIENVIISMKYIGLRNKEVVFLEVKAISSKIDYRFFLLISKKELLWWLKCF</sequence>
<proteinExistence type="predicted"/>
<evidence type="ECO:0000313" key="1">
    <source>
        <dbReference type="EMBL" id="XBG66449.1"/>
    </source>
</evidence>
<name>A0AAU7BZA9_9RICK</name>
<protein>
    <submittedName>
        <fullName evidence="1">Uncharacterized protein</fullName>
    </submittedName>
</protein>
<dbReference type="RefSeq" id="WP_347939067.1">
    <property type="nucleotide sequence ID" value="NZ_CP157197.1"/>
</dbReference>
<accession>A0AAU7BZA9</accession>
<dbReference type="KEGG" id="rof:AAGW17_00865"/>
<dbReference type="EMBL" id="CP157197">
    <property type="protein sequence ID" value="XBG66449.1"/>
    <property type="molecule type" value="Genomic_DNA"/>
</dbReference>
<organism evidence="1">
    <name type="scientific">Rickettsia oklahomensis</name>
    <dbReference type="NCBI Taxonomy" id="3141789"/>
    <lineage>
        <taxon>Bacteria</taxon>
        <taxon>Pseudomonadati</taxon>
        <taxon>Pseudomonadota</taxon>
        <taxon>Alphaproteobacteria</taxon>
        <taxon>Rickettsiales</taxon>
        <taxon>Rickettsiaceae</taxon>
        <taxon>Rickettsieae</taxon>
        <taxon>Rickettsia</taxon>
        <taxon>belli group</taxon>
    </lineage>
</organism>
<dbReference type="AlphaFoldDB" id="A0AAU7BZA9"/>
<gene>
    <name evidence="1" type="ORF">AAGW17_00865</name>
</gene>
<reference evidence="1" key="1">
    <citation type="submission" date="2024-05" db="EMBL/GenBank/DDBJ databases">
        <title>Characterization of a novel Rickettsia species. (Rickettsia oklahomia sp. nov.) from Amblyomma americanum ticks.</title>
        <authorList>
            <person name="Korla P.K."/>
            <person name="Karounos M."/>
            <person name="Wilson J.M."/>
            <person name="Little S.E."/>
            <person name="Qurollo B.A."/>
        </authorList>
    </citation>
    <scope>NUCLEOTIDE SEQUENCE</scope>
    <source>
        <strain evidence="1">Oklahoma-10</strain>
    </source>
</reference>